<dbReference type="STRING" id="56484.A0A1Y2FC72"/>
<dbReference type="NCBIfam" id="TIGR03422">
    <property type="entry name" value="mito_frataxin"/>
    <property type="match status" value="1"/>
</dbReference>
<name>A0A1Y2FC72_PROLT</name>
<dbReference type="GO" id="GO:0008198">
    <property type="term" value="F:ferrous iron binding"/>
    <property type="evidence" value="ECO:0007669"/>
    <property type="project" value="TreeGrafter"/>
</dbReference>
<comment type="catalytic activity">
    <reaction evidence="12">
        <text>4 Fe(2+) + O2 + 4 H(+) = 4 Fe(3+) + 2 H2O</text>
        <dbReference type="Rhea" id="RHEA:11148"/>
        <dbReference type="ChEBI" id="CHEBI:15377"/>
        <dbReference type="ChEBI" id="CHEBI:15378"/>
        <dbReference type="ChEBI" id="CHEBI:15379"/>
        <dbReference type="ChEBI" id="CHEBI:29033"/>
        <dbReference type="ChEBI" id="CHEBI:29034"/>
        <dbReference type="EC" id="1.16.3.1"/>
    </reaction>
</comment>
<sequence length="174" mass="19668">MSLVKRPFSILLRRSYRQPRLASHPRQSTLCAYTNLLNAQPRLFSTTTFSRYDHAPSTLTDRRYFQLADTTLSHLLTELEREADANDLLEDVEYADGVMNVTVATAGTYVINRQPPSKQVWLSSPLSGPKRFDYVEGVGWVYKDGTALKALLVEEWTQAGLKIDLEGLGLHEHA</sequence>
<evidence type="ECO:0000256" key="7">
    <source>
        <dbReference type="ARBA" id="ARBA00022946"/>
    </source>
</evidence>
<dbReference type="GO" id="GO:0034986">
    <property type="term" value="F:iron chaperone activity"/>
    <property type="evidence" value="ECO:0007669"/>
    <property type="project" value="TreeGrafter"/>
</dbReference>
<dbReference type="SMART" id="SM01219">
    <property type="entry name" value="Frataxin_Cyay"/>
    <property type="match status" value="1"/>
</dbReference>
<dbReference type="GO" id="GO:0006879">
    <property type="term" value="P:intracellular iron ion homeostasis"/>
    <property type="evidence" value="ECO:0007669"/>
    <property type="project" value="UniProtKB-KW"/>
</dbReference>
<dbReference type="OMA" id="RYDWVEE"/>
<evidence type="ECO:0000256" key="11">
    <source>
        <dbReference type="ARBA" id="ARBA00023128"/>
    </source>
</evidence>
<dbReference type="Pfam" id="PF01491">
    <property type="entry name" value="Frataxin_Cyay"/>
    <property type="match status" value="1"/>
</dbReference>
<keyword evidence="7" id="KW-0809">Transit peptide</keyword>
<evidence type="ECO:0000256" key="5">
    <source>
        <dbReference type="ARBA" id="ARBA00022448"/>
    </source>
</evidence>
<keyword evidence="9" id="KW-0408">Iron</keyword>
<keyword evidence="5" id="KW-0813">Transport</keyword>
<evidence type="ECO:0000256" key="10">
    <source>
        <dbReference type="ARBA" id="ARBA00023065"/>
    </source>
</evidence>
<dbReference type="PANTHER" id="PTHR16821">
    <property type="entry name" value="FRATAXIN"/>
    <property type="match status" value="1"/>
</dbReference>
<reference evidence="13 14" key="1">
    <citation type="submission" date="2016-07" db="EMBL/GenBank/DDBJ databases">
        <title>Pervasive Adenine N6-methylation of Active Genes in Fungi.</title>
        <authorList>
            <consortium name="DOE Joint Genome Institute"/>
            <person name="Mondo S.J."/>
            <person name="Dannebaum R.O."/>
            <person name="Kuo R.C."/>
            <person name="Labutti K."/>
            <person name="Haridas S."/>
            <person name="Kuo A."/>
            <person name="Salamov A."/>
            <person name="Ahrendt S.R."/>
            <person name="Lipzen A."/>
            <person name="Sullivan W."/>
            <person name="Andreopoulos W.B."/>
            <person name="Clum A."/>
            <person name="Lindquist E."/>
            <person name="Daum C."/>
            <person name="Ramamoorthy G.K."/>
            <person name="Gryganskyi A."/>
            <person name="Culley D."/>
            <person name="Magnuson J.K."/>
            <person name="James T.Y."/>
            <person name="O'Malley M.A."/>
            <person name="Stajich J.E."/>
            <person name="Spatafora J.W."/>
            <person name="Visel A."/>
            <person name="Grigoriev I.V."/>
        </authorList>
    </citation>
    <scope>NUCLEOTIDE SEQUENCE [LARGE SCALE GENOMIC DNA]</scope>
    <source>
        <strain evidence="13 14">12-1054</strain>
    </source>
</reference>
<dbReference type="InterPro" id="IPR017789">
    <property type="entry name" value="Frataxin"/>
</dbReference>
<dbReference type="PANTHER" id="PTHR16821:SF2">
    <property type="entry name" value="FRATAXIN, MITOCHONDRIAL"/>
    <property type="match status" value="1"/>
</dbReference>
<dbReference type="PROSITE" id="PS50810">
    <property type="entry name" value="FRATAXIN_2"/>
    <property type="match status" value="1"/>
</dbReference>
<dbReference type="OrthoDB" id="1897642at2759"/>
<protein>
    <recommendedName>
        <fullName evidence="3">ferroxidase</fullName>
        <ecNumber evidence="3">1.16.3.1</ecNumber>
    </recommendedName>
</protein>
<dbReference type="SUPFAM" id="SSF55387">
    <property type="entry name" value="Frataxin/Nqo15-like"/>
    <property type="match status" value="1"/>
</dbReference>
<keyword evidence="4" id="KW-0409">Iron storage</keyword>
<keyword evidence="6" id="KW-0410">Iron transport</keyword>
<dbReference type="GO" id="GO:0004322">
    <property type="term" value="F:ferroxidase activity"/>
    <property type="evidence" value="ECO:0007669"/>
    <property type="project" value="UniProtKB-EC"/>
</dbReference>
<comment type="similarity">
    <text evidence="2">Belongs to the frataxin family.</text>
</comment>
<evidence type="ECO:0000256" key="3">
    <source>
        <dbReference type="ARBA" id="ARBA00013107"/>
    </source>
</evidence>
<gene>
    <name evidence="13" type="ORF">BCR37DRAFT_380402</name>
</gene>
<evidence type="ECO:0000313" key="13">
    <source>
        <dbReference type="EMBL" id="ORY81501.1"/>
    </source>
</evidence>
<evidence type="ECO:0000256" key="1">
    <source>
        <dbReference type="ARBA" id="ARBA00004173"/>
    </source>
</evidence>
<keyword evidence="8" id="KW-0560">Oxidoreductase</keyword>
<dbReference type="NCBIfam" id="TIGR03421">
    <property type="entry name" value="FeS_CyaY"/>
    <property type="match status" value="1"/>
</dbReference>
<comment type="subcellular location">
    <subcellularLocation>
        <location evidence="1">Mitochondrion</location>
    </subcellularLocation>
</comment>
<dbReference type="InterPro" id="IPR020895">
    <property type="entry name" value="Frataxin_CS"/>
</dbReference>
<organism evidence="13 14">
    <name type="scientific">Protomyces lactucae-debilis</name>
    <dbReference type="NCBI Taxonomy" id="2754530"/>
    <lineage>
        <taxon>Eukaryota</taxon>
        <taxon>Fungi</taxon>
        <taxon>Dikarya</taxon>
        <taxon>Ascomycota</taxon>
        <taxon>Taphrinomycotina</taxon>
        <taxon>Taphrinomycetes</taxon>
        <taxon>Taphrinales</taxon>
        <taxon>Protomycetaceae</taxon>
        <taxon>Protomyces</taxon>
    </lineage>
</organism>
<dbReference type="Gene3D" id="3.30.920.10">
    <property type="entry name" value="Frataxin/CyaY"/>
    <property type="match status" value="1"/>
</dbReference>
<evidence type="ECO:0000256" key="9">
    <source>
        <dbReference type="ARBA" id="ARBA00023004"/>
    </source>
</evidence>
<keyword evidence="14" id="KW-1185">Reference proteome</keyword>
<evidence type="ECO:0000256" key="6">
    <source>
        <dbReference type="ARBA" id="ARBA00022496"/>
    </source>
</evidence>
<dbReference type="EMBL" id="MCFI01000011">
    <property type="protein sequence ID" value="ORY81501.1"/>
    <property type="molecule type" value="Genomic_DNA"/>
</dbReference>
<dbReference type="AlphaFoldDB" id="A0A1Y2FC72"/>
<evidence type="ECO:0000256" key="12">
    <source>
        <dbReference type="ARBA" id="ARBA00047990"/>
    </source>
</evidence>
<dbReference type="InterPro" id="IPR036524">
    <property type="entry name" value="Frataxin/CyaY_sf"/>
</dbReference>
<evidence type="ECO:0000256" key="2">
    <source>
        <dbReference type="ARBA" id="ARBA00008183"/>
    </source>
</evidence>
<dbReference type="EC" id="1.16.3.1" evidence="3"/>
<dbReference type="InterPro" id="IPR002908">
    <property type="entry name" value="Frataxin/CyaY"/>
</dbReference>
<dbReference type="GO" id="GO:0051537">
    <property type="term" value="F:2 iron, 2 sulfur cluster binding"/>
    <property type="evidence" value="ECO:0007669"/>
    <property type="project" value="TreeGrafter"/>
</dbReference>
<dbReference type="RefSeq" id="XP_040724877.1">
    <property type="nucleotide sequence ID" value="XM_040869480.1"/>
</dbReference>
<dbReference type="GeneID" id="63786079"/>
<dbReference type="GO" id="GO:0008199">
    <property type="term" value="F:ferric iron binding"/>
    <property type="evidence" value="ECO:0007669"/>
    <property type="project" value="InterPro"/>
</dbReference>
<evidence type="ECO:0000313" key="14">
    <source>
        <dbReference type="Proteomes" id="UP000193685"/>
    </source>
</evidence>
<keyword evidence="10" id="KW-0406">Ion transport</keyword>
<dbReference type="Proteomes" id="UP000193685">
    <property type="component" value="Unassembled WGS sequence"/>
</dbReference>
<comment type="caution">
    <text evidence="13">The sequence shown here is derived from an EMBL/GenBank/DDBJ whole genome shotgun (WGS) entry which is preliminary data.</text>
</comment>
<evidence type="ECO:0000256" key="8">
    <source>
        <dbReference type="ARBA" id="ARBA00023002"/>
    </source>
</evidence>
<proteinExistence type="inferred from homology"/>
<keyword evidence="11" id="KW-0496">Mitochondrion</keyword>
<dbReference type="PROSITE" id="PS01344">
    <property type="entry name" value="FRATAXIN_1"/>
    <property type="match status" value="1"/>
</dbReference>
<dbReference type="GO" id="GO:0016226">
    <property type="term" value="P:iron-sulfur cluster assembly"/>
    <property type="evidence" value="ECO:0007669"/>
    <property type="project" value="InterPro"/>
</dbReference>
<accession>A0A1Y2FC72</accession>
<dbReference type="GO" id="GO:0006826">
    <property type="term" value="P:iron ion transport"/>
    <property type="evidence" value="ECO:0007669"/>
    <property type="project" value="UniProtKB-KW"/>
</dbReference>
<dbReference type="GO" id="GO:0005739">
    <property type="term" value="C:mitochondrion"/>
    <property type="evidence" value="ECO:0007669"/>
    <property type="project" value="UniProtKB-SubCell"/>
</dbReference>
<evidence type="ECO:0000256" key="4">
    <source>
        <dbReference type="ARBA" id="ARBA00022434"/>
    </source>
</evidence>